<feature type="region of interest" description="Disordered" evidence="8">
    <location>
        <begin position="217"/>
        <end position="352"/>
    </location>
</feature>
<evidence type="ECO:0000256" key="6">
    <source>
        <dbReference type="ARBA" id="ARBA00056126"/>
    </source>
</evidence>
<gene>
    <name evidence="10" type="primary">P/C/V</name>
</gene>
<feature type="compositionally biased region" description="Polar residues" evidence="8">
    <location>
        <begin position="1"/>
        <end position="11"/>
    </location>
</feature>
<dbReference type="Proteomes" id="UP000146627">
    <property type="component" value="Genome"/>
</dbReference>
<dbReference type="GO" id="GO:0003968">
    <property type="term" value="F:RNA-directed RNA polymerase activity"/>
    <property type="evidence" value="ECO:0007669"/>
    <property type="project" value="InterPro"/>
</dbReference>
<accession>A0A0F6N3A5</accession>
<evidence type="ECO:0000256" key="3">
    <source>
        <dbReference type="ARBA" id="ARBA00022553"/>
    </source>
</evidence>
<reference evidence="10 11" key="1">
    <citation type="journal article" date="2015" name="BMC Vet. Res.">
        <title>Identification and genome characterization of genotype B and genotype C bovine parainfluenza type 3 viruses isolated in the United States.</title>
        <authorList>
            <person name="Neill J.D."/>
            <person name="Ridpath J.F."/>
            <person name="Valayudhan B.T."/>
        </authorList>
    </citation>
    <scope>NUCLEOTIDE SEQUENCE [LARGE SCALE GENOMIC DNA]</scope>
    <source>
        <strain evidence="10">TVMDL17</strain>
    </source>
</reference>
<proteinExistence type="inferred from homology"/>
<dbReference type="GO" id="GO:0006351">
    <property type="term" value="P:DNA-templated transcription"/>
    <property type="evidence" value="ECO:0007669"/>
    <property type="project" value="InterPro"/>
</dbReference>
<dbReference type="GO" id="GO:0003723">
    <property type="term" value="F:RNA binding"/>
    <property type="evidence" value="ECO:0007669"/>
    <property type="project" value="InterPro"/>
</dbReference>
<evidence type="ECO:0000256" key="8">
    <source>
        <dbReference type="SAM" id="MobiDB-lite"/>
    </source>
</evidence>
<dbReference type="InterPro" id="IPR016075">
    <property type="entry name" value="RNA_pol_Pprot-P_XD_paramyxovir"/>
</dbReference>
<feature type="region of interest" description="Disordered" evidence="8">
    <location>
        <begin position="1"/>
        <end position="23"/>
    </location>
</feature>
<evidence type="ECO:0000313" key="10">
    <source>
        <dbReference type="EMBL" id="AHZ90096.1"/>
    </source>
</evidence>
<evidence type="ECO:0000256" key="7">
    <source>
        <dbReference type="SAM" id="Coils"/>
    </source>
</evidence>
<feature type="compositionally biased region" description="Polar residues" evidence="8">
    <location>
        <begin position="77"/>
        <end position="87"/>
    </location>
</feature>
<feature type="compositionally biased region" description="Polar residues" evidence="8">
    <location>
        <begin position="267"/>
        <end position="279"/>
    </location>
</feature>
<keyword evidence="5 7" id="KW-0175">Coiled coil</keyword>
<evidence type="ECO:0000256" key="2">
    <source>
        <dbReference type="ARBA" id="ARBA00020572"/>
    </source>
</evidence>
<comment type="similarity">
    <text evidence="1">Belongs to the respirovirus P protein family.</text>
</comment>
<dbReference type="GO" id="GO:0019079">
    <property type="term" value="P:viral genome replication"/>
    <property type="evidence" value="ECO:0007669"/>
    <property type="project" value="InterPro"/>
</dbReference>
<dbReference type="EMBL" id="KJ647286">
    <property type="protein sequence ID" value="AHZ90096.1"/>
    <property type="molecule type" value="Viral_cRNA"/>
</dbReference>
<feature type="coiled-coil region" evidence="7">
    <location>
        <begin position="416"/>
        <end position="443"/>
    </location>
</feature>
<dbReference type="InterPro" id="IPR002693">
    <property type="entry name" value="Paramyxo_PProtein_C"/>
</dbReference>
<organism evidence="10 11">
    <name type="scientific">Bovine parainfluenza 3 virus</name>
    <name type="common">BPIV-3</name>
    <dbReference type="NCBI Taxonomy" id="3052729"/>
    <lineage>
        <taxon>Viruses</taxon>
        <taxon>Riboviria</taxon>
        <taxon>Orthornavirae</taxon>
        <taxon>Negarnaviricota</taxon>
        <taxon>Haploviricotina</taxon>
        <taxon>Monjiviricetes</taxon>
        <taxon>Mononegavirales</taxon>
        <taxon>Paramyxoviridae</taxon>
        <taxon>Feraresvirinae</taxon>
        <taxon>Respirovirus</taxon>
    </lineage>
</organism>
<evidence type="ECO:0000259" key="9">
    <source>
        <dbReference type="Pfam" id="PF01806"/>
    </source>
</evidence>
<name>A0A0F6N3A5_PI3B</name>
<dbReference type="SUPFAM" id="SSF58034">
    <property type="entry name" value="Multimerization domain of the phosphoprotein from sendai virus"/>
    <property type="match status" value="1"/>
</dbReference>
<keyword evidence="3" id="KW-0597">Phosphoprotein</keyword>
<dbReference type="Gene3D" id="1.10.8.10">
    <property type="entry name" value="DNA helicase RuvA subunit, C-terminal domain"/>
    <property type="match status" value="1"/>
</dbReference>
<dbReference type="Pfam" id="PF01806">
    <property type="entry name" value="Paramyxo_P"/>
    <property type="match status" value="1"/>
</dbReference>
<keyword evidence="4" id="KW-0693">Viral RNA replication</keyword>
<protein>
    <recommendedName>
        <fullName evidence="2">Phosphoprotein</fullName>
    </recommendedName>
</protein>
<evidence type="ECO:0000256" key="5">
    <source>
        <dbReference type="ARBA" id="ARBA00023054"/>
    </source>
</evidence>
<feature type="region of interest" description="Disordered" evidence="8">
    <location>
        <begin position="67"/>
        <end position="203"/>
    </location>
</feature>
<feature type="compositionally biased region" description="Polar residues" evidence="8">
    <location>
        <begin position="193"/>
        <end position="203"/>
    </location>
</feature>
<evidence type="ECO:0000313" key="11">
    <source>
        <dbReference type="Proteomes" id="UP000146627"/>
    </source>
</evidence>
<organismHost>
    <name type="scientific">Bos taurus</name>
    <name type="common">Bovine</name>
    <dbReference type="NCBI Taxonomy" id="9913"/>
</organismHost>
<feature type="compositionally biased region" description="Polar residues" evidence="8">
    <location>
        <begin position="132"/>
        <end position="141"/>
    </location>
</feature>
<feature type="domain" description="Paramyxovirinae P phosphoprotein C-terminal" evidence="9">
    <location>
        <begin position="349"/>
        <end position="594"/>
    </location>
</feature>
<evidence type="ECO:0000256" key="1">
    <source>
        <dbReference type="ARBA" id="ARBA00007522"/>
    </source>
</evidence>
<feature type="compositionally biased region" description="Basic and acidic residues" evidence="8">
    <location>
        <begin position="147"/>
        <end position="163"/>
    </location>
</feature>
<feature type="compositionally biased region" description="Polar residues" evidence="8">
    <location>
        <begin position="296"/>
        <end position="325"/>
    </location>
</feature>
<sequence length="596" mass="66414">MEDNAQNNQIMDSWEEGTGDKSSNISSALDIIEFILSTDAQEGTVDGNEINTGSTKLSTTIYRPEYTATEAGKEDSGSVNKNRQSWTPYERATETKNRNVNQEIVQGGDRGRSSSDSGVETMVSGGIPRGSSDPNDGTQIQEDPDYNEVRKMDKNTSERKMRQPENVPVEIPRSDAVPPTESNGNSDDGRSLESISTSNPRYTGIVTTATLDDEEELLIKNKKPRKYQSIPQRDDKEIKKGGGRQIETATQPSILDQGLAFRESKKNQTIIKPNTNTKESAGPQGGHRGRRITSWDIRNNEGNSRAEQTTKSPNKSTQGPNNTAGPSRPAPEPRIKAQKTNGEEKEDTEESTRFTERAITLLQNLGVIQSVAKLDLYQDKRVVCVANVLNNADTASKIDFLAGLMIGVSMDHDNKLNQIQSEILSLKNDLKKMDESHRRLIENQKEQLSLITSLISNLKIMTERGGKKDQTESSGRTSMITTKAKEEKVKKVRFDPLMETQGIGKNIPDLYRQMEKTPENDAQIRSEMSRLDDESNATRLVPRRISSTMRSLIIIINNSNLSSKAKQSYINELKLCKNDEEVSELMDMFNEDISST</sequence>
<comment type="function">
    <text evidence="6">Essential cofactor of the RNA polymerase L that plays a central role in the transcription and replication by forming the polymerase complex with RNA polymerase L and recruiting L to the genomic N-RNA template for RNA synthesis. Also plays a central role in the encapsidation of nascent RNA chains by forming the encapsidation complex with the nucleocapsid protein N (N-P complex). Acts as a chaperone for newly synthesized free N protein, so-called N0, allowing encapsidation of nascent RNA chains during replication. The nucleoprotein protein N prevents excessive phosphorylation of P, which leads to down-regulation of viral transcription/ replication. Participates, together with N, in the formation of viral factories (viroplasms), which are large inclusions in the host cytoplasm where replication takes place. Recruits host PI4KB and remodel the host endoplasmic reticulum membrane to form viral replication factories.</text>
</comment>
<evidence type="ECO:0000256" key="4">
    <source>
        <dbReference type="ARBA" id="ARBA00022953"/>
    </source>
</evidence>
<dbReference type="SUPFAM" id="SSF101089">
    <property type="entry name" value="Phosphoprotein XD domain"/>
    <property type="match status" value="1"/>
</dbReference>